<dbReference type="Pfam" id="PF12923">
    <property type="entry name" value="RRP7"/>
    <property type="match status" value="1"/>
</dbReference>
<dbReference type="PANTHER" id="PTHR13191">
    <property type="entry name" value="RIBOSOMAL RNA PROCESSING PROTEIN 7-RELATED"/>
    <property type="match status" value="1"/>
</dbReference>
<evidence type="ECO:0000256" key="3">
    <source>
        <dbReference type="SAM" id="Coils"/>
    </source>
</evidence>
<keyword evidence="2" id="KW-0694">RNA-binding</keyword>
<dbReference type="InterPro" id="IPR000504">
    <property type="entry name" value="RRM_dom"/>
</dbReference>
<dbReference type="PROSITE" id="PS50102">
    <property type="entry name" value="RRM"/>
    <property type="match status" value="1"/>
</dbReference>
<dbReference type="InterPro" id="IPR012677">
    <property type="entry name" value="Nucleotide-bd_a/b_plait_sf"/>
</dbReference>
<evidence type="ECO:0000313" key="6">
    <source>
        <dbReference type="Proteomes" id="UP000708148"/>
    </source>
</evidence>
<protein>
    <recommendedName>
        <fullName evidence="4">RRM domain-containing protein</fullName>
    </recommendedName>
</protein>
<dbReference type="EMBL" id="CAJHUC010001549">
    <property type="protein sequence ID" value="CAD7701481.1"/>
    <property type="molecule type" value="Genomic_DNA"/>
</dbReference>
<reference evidence="5" key="1">
    <citation type="submission" date="2020-12" db="EMBL/GenBank/DDBJ databases">
        <authorList>
            <person name="Iha C."/>
        </authorList>
    </citation>
    <scope>NUCLEOTIDE SEQUENCE</scope>
</reference>
<dbReference type="GO" id="GO:0006364">
    <property type="term" value="P:rRNA processing"/>
    <property type="evidence" value="ECO:0007669"/>
    <property type="project" value="TreeGrafter"/>
</dbReference>
<dbReference type="Gene3D" id="6.10.250.1770">
    <property type="match status" value="1"/>
</dbReference>
<dbReference type="GO" id="GO:0032545">
    <property type="term" value="C:CURI complex"/>
    <property type="evidence" value="ECO:0007669"/>
    <property type="project" value="TreeGrafter"/>
</dbReference>
<evidence type="ECO:0000313" key="5">
    <source>
        <dbReference type="EMBL" id="CAD7701481.1"/>
    </source>
</evidence>
<dbReference type="GO" id="GO:0034456">
    <property type="term" value="C:UTP-C complex"/>
    <property type="evidence" value="ECO:0007669"/>
    <property type="project" value="TreeGrafter"/>
</dbReference>
<dbReference type="PANTHER" id="PTHR13191:SF0">
    <property type="entry name" value="RIBOSOMAL RNA-PROCESSING PROTEIN 7 HOMOLOG A-RELATED"/>
    <property type="match status" value="1"/>
</dbReference>
<comment type="similarity">
    <text evidence="1">Belongs to the RRP7 family.</text>
</comment>
<feature type="domain" description="RRM" evidence="4">
    <location>
        <begin position="39"/>
        <end position="122"/>
    </location>
</feature>
<keyword evidence="6" id="KW-1185">Reference proteome</keyword>
<organism evidence="5 6">
    <name type="scientific">Ostreobium quekettii</name>
    <dbReference type="NCBI Taxonomy" id="121088"/>
    <lineage>
        <taxon>Eukaryota</taxon>
        <taxon>Viridiplantae</taxon>
        <taxon>Chlorophyta</taxon>
        <taxon>core chlorophytes</taxon>
        <taxon>Ulvophyceae</taxon>
        <taxon>TCBD clade</taxon>
        <taxon>Bryopsidales</taxon>
        <taxon>Ostreobineae</taxon>
        <taxon>Ostreobiaceae</taxon>
        <taxon>Ostreobium</taxon>
    </lineage>
</organism>
<dbReference type="InterPro" id="IPR040446">
    <property type="entry name" value="RRP7"/>
</dbReference>
<dbReference type="Proteomes" id="UP000708148">
    <property type="component" value="Unassembled WGS sequence"/>
</dbReference>
<keyword evidence="3" id="KW-0175">Coiled coil</keyword>
<proteinExistence type="inferred from homology"/>
<dbReference type="SUPFAM" id="SSF54928">
    <property type="entry name" value="RNA-binding domain, RBD"/>
    <property type="match status" value="1"/>
</dbReference>
<comment type="caution">
    <text evidence="5">The sequence shown here is derived from an EMBL/GenBank/DDBJ whole genome shotgun (WGS) entry which is preliminary data.</text>
</comment>
<sequence>MPRDDFRALPVRLRRGDAFLRYLYVKAHRGDGQVAPRDRSLFVAGLPLRLGEQAALRALFSAFGDIRDSAVHPSKRTAIIVFQTPASRDATLAAAASGSVVEYIIPNTEALGLKVWLDEYKAERPGNLELQKRIDKWMIDFEEEEKRKKKEKEEKLNEEGWTTVHRKKSGKRTRGGDIAVQPISRAEAQRMKQKAKLKTDQSFYKFHSKEKKQQEILHLQSKFEDDLKRVAEMRRKRNFKPG</sequence>
<accession>A0A8S1J616</accession>
<evidence type="ECO:0000256" key="2">
    <source>
        <dbReference type="PROSITE-ProRule" id="PRU00176"/>
    </source>
</evidence>
<evidence type="ECO:0000256" key="1">
    <source>
        <dbReference type="ARBA" id="ARBA00006110"/>
    </source>
</evidence>
<name>A0A8S1J616_9CHLO</name>
<dbReference type="InterPro" id="IPR024326">
    <property type="entry name" value="RRP7_C"/>
</dbReference>
<dbReference type="GO" id="GO:0003723">
    <property type="term" value="F:RNA binding"/>
    <property type="evidence" value="ECO:0007669"/>
    <property type="project" value="UniProtKB-UniRule"/>
</dbReference>
<evidence type="ECO:0000259" key="4">
    <source>
        <dbReference type="PROSITE" id="PS50102"/>
    </source>
</evidence>
<dbReference type="GO" id="GO:0000028">
    <property type="term" value="P:ribosomal small subunit assembly"/>
    <property type="evidence" value="ECO:0007669"/>
    <property type="project" value="TreeGrafter"/>
</dbReference>
<dbReference type="AlphaFoldDB" id="A0A8S1J616"/>
<dbReference type="OrthoDB" id="5390at2759"/>
<feature type="coiled-coil region" evidence="3">
    <location>
        <begin position="127"/>
        <end position="159"/>
    </location>
</feature>
<gene>
    <name evidence="5" type="ORF">OSTQU699_LOCUS6840</name>
</gene>
<dbReference type="InterPro" id="IPR035979">
    <property type="entry name" value="RBD_domain_sf"/>
</dbReference>
<dbReference type="Gene3D" id="3.30.70.330">
    <property type="match status" value="1"/>
</dbReference>